<dbReference type="AlphaFoldDB" id="A0A9D6YYQ6"/>
<evidence type="ECO:0000313" key="2">
    <source>
        <dbReference type="EMBL" id="MBI5247978.1"/>
    </source>
</evidence>
<evidence type="ECO:0000256" key="1">
    <source>
        <dbReference type="SAM" id="MobiDB-lite"/>
    </source>
</evidence>
<accession>A0A9D6YYQ6</accession>
<gene>
    <name evidence="2" type="ORF">HY912_00660</name>
</gene>
<sequence>MKSEEDLPAQALIDERTKKQYATPELIMHGSVEKITEQTTAGPNDDNGMGTYDRYSQ</sequence>
<evidence type="ECO:0000313" key="3">
    <source>
        <dbReference type="Proteomes" id="UP000807825"/>
    </source>
</evidence>
<reference evidence="2" key="1">
    <citation type="submission" date="2020-07" db="EMBL/GenBank/DDBJ databases">
        <title>Huge and variable diversity of episymbiotic CPR bacteria and DPANN archaea in groundwater ecosystems.</title>
        <authorList>
            <person name="He C.Y."/>
            <person name="Keren R."/>
            <person name="Whittaker M."/>
            <person name="Farag I.F."/>
            <person name="Doudna J."/>
            <person name="Cate J.H.D."/>
            <person name="Banfield J.F."/>
        </authorList>
    </citation>
    <scope>NUCLEOTIDE SEQUENCE</scope>
    <source>
        <strain evidence="2">NC_groundwater_1664_Pr3_B-0.1um_52_9</strain>
    </source>
</reference>
<organism evidence="2 3">
    <name type="scientific">Desulfomonile tiedjei</name>
    <dbReference type="NCBI Taxonomy" id="2358"/>
    <lineage>
        <taxon>Bacteria</taxon>
        <taxon>Pseudomonadati</taxon>
        <taxon>Thermodesulfobacteriota</taxon>
        <taxon>Desulfomonilia</taxon>
        <taxon>Desulfomonilales</taxon>
        <taxon>Desulfomonilaceae</taxon>
        <taxon>Desulfomonile</taxon>
    </lineage>
</organism>
<proteinExistence type="predicted"/>
<protein>
    <recommendedName>
        <fullName evidence="4">Lasso RiPP family leader peptide-containing protein</fullName>
    </recommendedName>
</protein>
<name>A0A9D6YYQ6_9BACT</name>
<comment type="caution">
    <text evidence="2">The sequence shown here is derived from an EMBL/GenBank/DDBJ whole genome shotgun (WGS) entry which is preliminary data.</text>
</comment>
<feature type="region of interest" description="Disordered" evidence="1">
    <location>
        <begin position="1"/>
        <end position="57"/>
    </location>
</feature>
<dbReference type="EMBL" id="JACRDE010000020">
    <property type="protein sequence ID" value="MBI5247978.1"/>
    <property type="molecule type" value="Genomic_DNA"/>
</dbReference>
<evidence type="ECO:0008006" key="4">
    <source>
        <dbReference type="Google" id="ProtNLM"/>
    </source>
</evidence>
<dbReference type="Proteomes" id="UP000807825">
    <property type="component" value="Unassembled WGS sequence"/>
</dbReference>